<sequence>MVHSGALLSHYLLRPLSSTASQDVPVAVLDHSSSRRSLLTPWLRTTFAPIQLKPSEGVPSWSSRSTRTKHTSIPIASAEYSQLDNSTVALAQPGGRARNVRQIFGHRSRATKKVLRGENKKSFFAPNTVASVPS</sequence>
<dbReference type="Proteomes" id="UP000030765">
    <property type="component" value="Unassembled WGS sequence"/>
</dbReference>
<name>A0A084W2F6_ANOSI</name>
<dbReference type="VEuPathDB" id="VectorBase:ASIS014608"/>
<evidence type="ECO:0000313" key="3">
    <source>
        <dbReference type="Proteomes" id="UP000030765"/>
    </source>
</evidence>
<dbReference type="EMBL" id="ATLV01019615">
    <property type="status" value="NOT_ANNOTATED_CDS"/>
    <property type="molecule type" value="Genomic_DNA"/>
</dbReference>
<keyword evidence="1" id="KW-0547">Nucleotide-binding</keyword>
<keyword evidence="1" id="KW-0347">Helicase</keyword>
<proteinExistence type="predicted"/>
<keyword evidence="1" id="KW-0067">ATP-binding</keyword>
<evidence type="ECO:0000313" key="1">
    <source>
        <dbReference type="EMBL" id="KFB44400.1"/>
    </source>
</evidence>
<dbReference type="EMBL" id="KE525275">
    <property type="protein sequence ID" value="KFB44400.1"/>
    <property type="molecule type" value="Genomic_DNA"/>
</dbReference>
<dbReference type="EnsemblMetazoa" id="ASIC012345-RA">
    <property type="protein sequence ID" value="ASIC012345-PA"/>
    <property type="gene ID" value="ASIC012345"/>
</dbReference>
<evidence type="ECO:0000313" key="2">
    <source>
        <dbReference type="EnsemblMetazoa" id="ASIC012345-PA"/>
    </source>
</evidence>
<organism evidence="1">
    <name type="scientific">Anopheles sinensis</name>
    <name type="common">Mosquito</name>
    <dbReference type="NCBI Taxonomy" id="74873"/>
    <lineage>
        <taxon>Eukaryota</taxon>
        <taxon>Metazoa</taxon>
        <taxon>Ecdysozoa</taxon>
        <taxon>Arthropoda</taxon>
        <taxon>Hexapoda</taxon>
        <taxon>Insecta</taxon>
        <taxon>Pterygota</taxon>
        <taxon>Neoptera</taxon>
        <taxon>Endopterygota</taxon>
        <taxon>Diptera</taxon>
        <taxon>Nematocera</taxon>
        <taxon>Culicoidea</taxon>
        <taxon>Culicidae</taxon>
        <taxon>Anophelinae</taxon>
        <taxon>Anopheles</taxon>
    </lineage>
</organism>
<dbReference type="VEuPathDB" id="VectorBase:ASIC012345"/>
<dbReference type="OrthoDB" id="7742600at2759"/>
<keyword evidence="1" id="KW-0378">Hydrolase</keyword>
<accession>A0A084W2F6</accession>
<reference evidence="1 3" key="1">
    <citation type="journal article" date="2014" name="BMC Genomics">
        <title>Genome sequence of Anopheles sinensis provides insight into genetics basis of mosquito competence for malaria parasites.</title>
        <authorList>
            <person name="Zhou D."/>
            <person name="Zhang D."/>
            <person name="Ding G."/>
            <person name="Shi L."/>
            <person name="Hou Q."/>
            <person name="Ye Y."/>
            <person name="Xu Y."/>
            <person name="Zhou H."/>
            <person name="Xiong C."/>
            <person name="Li S."/>
            <person name="Yu J."/>
            <person name="Hong S."/>
            <person name="Yu X."/>
            <person name="Zou P."/>
            <person name="Chen C."/>
            <person name="Chang X."/>
            <person name="Wang W."/>
            <person name="Lv Y."/>
            <person name="Sun Y."/>
            <person name="Ma L."/>
            <person name="Shen B."/>
            <person name="Zhu C."/>
        </authorList>
    </citation>
    <scope>NUCLEOTIDE SEQUENCE [LARGE SCALE GENOMIC DNA]</scope>
</reference>
<keyword evidence="3" id="KW-1185">Reference proteome</keyword>
<gene>
    <name evidence="1" type="ORF">ZHAS_00012345</name>
</gene>
<reference evidence="2" key="2">
    <citation type="submission" date="2020-05" db="UniProtKB">
        <authorList>
            <consortium name="EnsemblMetazoa"/>
        </authorList>
    </citation>
    <scope>IDENTIFICATION</scope>
</reference>
<dbReference type="AlphaFoldDB" id="A0A084W2F6"/>
<dbReference type="GO" id="GO:0004386">
    <property type="term" value="F:helicase activity"/>
    <property type="evidence" value="ECO:0007669"/>
    <property type="project" value="UniProtKB-KW"/>
</dbReference>
<protein>
    <submittedName>
        <fullName evidence="1 2">ATP-dependent DNA helicase</fullName>
    </submittedName>
</protein>